<dbReference type="EMBL" id="JAIVGD010000018">
    <property type="protein sequence ID" value="KAH0754096.1"/>
    <property type="molecule type" value="Genomic_DNA"/>
</dbReference>
<keyword evidence="1" id="KW-0862">Zinc</keyword>
<dbReference type="Gene3D" id="4.10.60.10">
    <property type="entry name" value="Zinc finger, CCHC-type"/>
    <property type="match status" value="1"/>
</dbReference>
<evidence type="ECO:0000313" key="4">
    <source>
        <dbReference type="Proteomes" id="UP000826656"/>
    </source>
</evidence>
<comment type="caution">
    <text evidence="3">The sequence shown here is derived from an EMBL/GenBank/DDBJ whole genome shotgun (WGS) entry which is preliminary data.</text>
</comment>
<dbReference type="SUPFAM" id="SSF57756">
    <property type="entry name" value="Retrovirus zinc finger-like domains"/>
    <property type="match status" value="1"/>
</dbReference>
<reference evidence="3 4" key="1">
    <citation type="journal article" date="2021" name="bioRxiv">
        <title>Chromosome-scale and haplotype-resolved genome assembly of a tetraploid potato cultivar.</title>
        <authorList>
            <person name="Sun H."/>
            <person name="Jiao W.-B."/>
            <person name="Krause K."/>
            <person name="Campoy J.A."/>
            <person name="Goel M."/>
            <person name="Folz-Donahue K."/>
            <person name="Kukat C."/>
            <person name="Huettel B."/>
            <person name="Schneeberger K."/>
        </authorList>
    </citation>
    <scope>NUCLEOTIDE SEQUENCE [LARGE SCALE GENOMIC DNA]</scope>
    <source>
        <strain evidence="3">SolTubOtavaFocal</strain>
        <tissue evidence="3">Leaves</tissue>
    </source>
</reference>
<dbReference type="InterPro" id="IPR036875">
    <property type="entry name" value="Znf_CCHC_sf"/>
</dbReference>
<dbReference type="Pfam" id="PF00098">
    <property type="entry name" value="zf-CCHC"/>
    <property type="match status" value="1"/>
</dbReference>
<dbReference type="SMART" id="SM00343">
    <property type="entry name" value="ZnF_C2HC"/>
    <property type="match status" value="1"/>
</dbReference>
<proteinExistence type="predicted"/>
<evidence type="ECO:0000313" key="3">
    <source>
        <dbReference type="EMBL" id="KAH0754096.1"/>
    </source>
</evidence>
<keyword evidence="1" id="KW-0863">Zinc-finger</keyword>
<feature type="domain" description="CCHC-type" evidence="2">
    <location>
        <begin position="103"/>
        <end position="118"/>
    </location>
</feature>
<organism evidence="3 4">
    <name type="scientific">Solanum tuberosum</name>
    <name type="common">Potato</name>
    <dbReference type="NCBI Taxonomy" id="4113"/>
    <lineage>
        <taxon>Eukaryota</taxon>
        <taxon>Viridiplantae</taxon>
        <taxon>Streptophyta</taxon>
        <taxon>Embryophyta</taxon>
        <taxon>Tracheophyta</taxon>
        <taxon>Spermatophyta</taxon>
        <taxon>Magnoliopsida</taxon>
        <taxon>eudicotyledons</taxon>
        <taxon>Gunneridae</taxon>
        <taxon>Pentapetalae</taxon>
        <taxon>asterids</taxon>
        <taxon>lamiids</taxon>
        <taxon>Solanales</taxon>
        <taxon>Solanaceae</taxon>
        <taxon>Solanoideae</taxon>
        <taxon>Solaneae</taxon>
        <taxon>Solanum</taxon>
    </lineage>
</organism>
<keyword evidence="4" id="KW-1185">Reference proteome</keyword>
<evidence type="ECO:0000259" key="2">
    <source>
        <dbReference type="PROSITE" id="PS50158"/>
    </source>
</evidence>
<dbReference type="InterPro" id="IPR001878">
    <property type="entry name" value="Znf_CCHC"/>
</dbReference>
<accession>A0ABQ7UQI1</accession>
<evidence type="ECO:0000256" key="1">
    <source>
        <dbReference type="PROSITE-ProRule" id="PRU00047"/>
    </source>
</evidence>
<dbReference type="PROSITE" id="PS50158">
    <property type="entry name" value="ZF_CCHC"/>
    <property type="match status" value="1"/>
</dbReference>
<protein>
    <recommendedName>
        <fullName evidence="2">CCHC-type domain-containing protein</fullName>
    </recommendedName>
</protein>
<keyword evidence="1" id="KW-0479">Metal-binding</keyword>
<gene>
    <name evidence="3" type="ORF">KY290_024366</name>
</gene>
<name>A0ABQ7UQI1_SOLTU</name>
<sequence length="274" mass="31438">MNWLTPLKEEAITKARMRRTIIRGWAQQPSLKEFENLLSSQELLAKQLTSVFIKYGERDALVVEKRNFKGKSRDMSHSRASGVSSSLRKKEKISNYSGKKPLRCYRCGEVGHIKRYCRAKESNMDQKVVEEEEEWGKCLVAETRAIDVMISINLERDWIEDLEYNIANHDVPIGDMVAAIEEIKEENLEQAIAETICASGGLYKESIERDVLKVKVSDQSSIISRSINDSEQILKAYGESRVKIEEETDIEVFETNDMIFESSEDAKKSIEEMI</sequence>
<dbReference type="Proteomes" id="UP000826656">
    <property type="component" value="Unassembled WGS sequence"/>
</dbReference>